<proteinExistence type="predicted"/>
<protein>
    <submittedName>
        <fullName evidence="1">Copper resistance protein B</fullName>
    </submittedName>
</protein>
<accession>A0ACD3SSA7</accession>
<reference evidence="1" key="1">
    <citation type="submission" date="2019-05" db="EMBL/GenBank/DDBJ databases">
        <title>Revised genome assembly of Burkholderiaceae (previously Ralstonia) sp. PBA.</title>
        <authorList>
            <person name="Gan H.M."/>
        </authorList>
    </citation>
    <scope>NUCLEOTIDE SEQUENCE</scope>
    <source>
        <strain evidence="1">PBA</strain>
    </source>
</reference>
<sequence>MRMQGGSAPADARDPHGYADGLARNSGPYAVPGIPHLMMADEHLFAAFRAETLERRFTRRGGNATAYGVQGWFGGTYNRAVLKAEGNVAQGKLQEGRTELLWSHAVSGYWDTQLGLRADHGEGPGRQWLAFGMQGLAPYWFEVDATAYVGTHGRTALRLETSYELLLTQRLVLEPRIEMQLYGKDDPARHIGRGLAEASAGLRLRYEFTRQFAPYIGVERAASFGRTADMIRADGGRAQQTRWVAGVRFWF</sequence>
<dbReference type="Proteomes" id="UP000004277">
    <property type="component" value="Unassembled WGS sequence"/>
</dbReference>
<dbReference type="EMBL" id="AKCV02000015">
    <property type="protein sequence ID" value="TMS58968.1"/>
    <property type="molecule type" value="Genomic_DNA"/>
</dbReference>
<comment type="caution">
    <text evidence="1">The sequence shown here is derived from an EMBL/GenBank/DDBJ whole genome shotgun (WGS) entry which is preliminary data.</text>
</comment>
<keyword evidence="2" id="KW-1185">Reference proteome</keyword>
<gene>
    <name evidence="1" type="ORF">MW7_008890</name>
</gene>
<evidence type="ECO:0000313" key="1">
    <source>
        <dbReference type="EMBL" id="TMS58968.1"/>
    </source>
</evidence>
<evidence type="ECO:0000313" key="2">
    <source>
        <dbReference type="Proteomes" id="UP000004277"/>
    </source>
</evidence>
<name>A0ACD3SSA7_9BURK</name>
<organism evidence="1 2">
    <name type="scientific">Imbroritus primus</name>
    <dbReference type="NCBI Taxonomy" id="3058603"/>
    <lineage>
        <taxon>Bacteria</taxon>
        <taxon>Pseudomonadati</taxon>
        <taxon>Pseudomonadota</taxon>
        <taxon>Betaproteobacteria</taxon>
        <taxon>Burkholderiales</taxon>
        <taxon>Burkholderiaceae</taxon>
        <taxon>Imbroritus</taxon>
    </lineage>
</organism>